<organism evidence="1 2">
    <name type="scientific">Scophthalmus maximus</name>
    <name type="common">Turbot</name>
    <name type="synonym">Psetta maxima</name>
    <dbReference type="NCBI Taxonomy" id="52904"/>
    <lineage>
        <taxon>Eukaryota</taxon>
        <taxon>Metazoa</taxon>
        <taxon>Chordata</taxon>
        <taxon>Craniata</taxon>
        <taxon>Vertebrata</taxon>
        <taxon>Euteleostomi</taxon>
        <taxon>Actinopterygii</taxon>
        <taxon>Neopterygii</taxon>
        <taxon>Teleostei</taxon>
        <taxon>Neoteleostei</taxon>
        <taxon>Acanthomorphata</taxon>
        <taxon>Carangaria</taxon>
        <taxon>Pleuronectiformes</taxon>
        <taxon>Pleuronectoidei</taxon>
        <taxon>Scophthalmidae</taxon>
        <taxon>Scophthalmus</taxon>
    </lineage>
</organism>
<evidence type="ECO:0000313" key="1">
    <source>
        <dbReference type="EMBL" id="KAF0038676.1"/>
    </source>
</evidence>
<comment type="caution">
    <text evidence="1">The sequence shown here is derived from an EMBL/GenBank/DDBJ whole genome shotgun (WGS) entry which is preliminary data.</text>
</comment>
<sequence length="168" mass="19184">MNSLHCPSHGARRRITRVDSKQRSTVERAEAYALHQLYSEQSHLSFSCLDGDICQKRHRVLWLDITGIKTHVALTFTNFSALSLYGTAIRANFSLVHILCMRPVYRTRRGCTQRAHQRAADNHGEQTKPDTFMPGYTQQTHCAPGSSGRALLLLMFHRNDFYCPVHLT</sequence>
<protein>
    <submittedName>
        <fullName evidence="1">Uncharacterized protein</fullName>
    </submittedName>
</protein>
<reference evidence="1 2" key="1">
    <citation type="submission" date="2019-06" db="EMBL/GenBank/DDBJ databases">
        <title>Draft genomes of female and male turbot (Scophthalmus maximus).</title>
        <authorList>
            <person name="Xu H."/>
            <person name="Xu X.-W."/>
            <person name="Shao C."/>
            <person name="Chen S."/>
        </authorList>
    </citation>
    <scope>NUCLEOTIDE SEQUENCE [LARGE SCALE GENOMIC DNA]</scope>
    <source>
        <strain evidence="1">Ysfricsl-2016a</strain>
        <tissue evidence="1">Blood</tissue>
    </source>
</reference>
<dbReference type="Proteomes" id="UP000438429">
    <property type="component" value="Unassembled WGS sequence"/>
</dbReference>
<accession>A0A6A4STX0</accession>
<dbReference type="AlphaFoldDB" id="A0A6A4STX0"/>
<evidence type="ECO:0000313" key="2">
    <source>
        <dbReference type="Proteomes" id="UP000438429"/>
    </source>
</evidence>
<name>A0A6A4STX0_SCOMX</name>
<gene>
    <name evidence="1" type="ORF">F2P81_009160</name>
</gene>
<dbReference type="EMBL" id="VEVO01000008">
    <property type="protein sequence ID" value="KAF0038676.1"/>
    <property type="molecule type" value="Genomic_DNA"/>
</dbReference>
<proteinExistence type="predicted"/>